<keyword evidence="2" id="KW-1133">Transmembrane helix</keyword>
<dbReference type="AlphaFoldDB" id="A0A1Q9LTT7"/>
<proteinExistence type="predicted"/>
<dbReference type="EMBL" id="MKQR01000002">
    <property type="protein sequence ID" value="OLR95423.1"/>
    <property type="molecule type" value="Genomic_DNA"/>
</dbReference>
<feature type="compositionally biased region" description="Basic and acidic residues" evidence="1">
    <location>
        <begin position="110"/>
        <end position="124"/>
    </location>
</feature>
<keyword evidence="2" id="KW-0812">Transmembrane</keyword>
<protein>
    <submittedName>
        <fullName evidence="3">Uncharacterized protein</fullName>
    </submittedName>
</protein>
<evidence type="ECO:0000313" key="3">
    <source>
        <dbReference type="EMBL" id="OLR95423.1"/>
    </source>
</evidence>
<dbReference type="RefSeq" id="WP_075972864.1">
    <property type="nucleotide sequence ID" value="NZ_MKQR01000002.1"/>
</dbReference>
<feature type="transmembrane region" description="Helical" evidence="2">
    <location>
        <begin position="12"/>
        <end position="30"/>
    </location>
</feature>
<sequence length="124" mass="13073">MRFGTHYIDLRSVLIWAGAAILIIGLWLGLRGTSVPGAMCGSAWIPHITITDLWTTSQQEAREACTTEHGSNALLAAITAALGAFALIGLALIAVAQSHHNELDNDPDADDRATDLGREEAPGA</sequence>
<name>A0A1Q9LTT7_9PSEU</name>
<organism evidence="3 4">
    <name type="scientific">Actinokineospora bangkokensis</name>
    <dbReference type="NCBI Taxonomy" id="1193682"/>
    <lineage>
        <taxon>Bacteria</taxon>
        <taxon>Bacillati</taxon>
        <taxon>Actinomycetota</taxon>
        <taxon>Actinomycetes</taxon>
        <taxon>Pseudonocardiales</taxon>
        <taxon>Pseudonocardiaceae</taxon>
        <taxon>Actinokineospora</taxon>
    </lineage>
</organism>
<evidence type="ECO:0000313" key="4">
    <source>
        <dbReference type="Proteomes" id="UP000186040"/>
    </source>
</evidence>
<comment type="caution">
    <text evidence="3">The sequence shown here is derived from an EMBL/GenBank/DDBJ whole genome shotgun (WGS) entry which is preliminary data.</text>
</comment>
<gene>
    <name evidence="3" type="ORF">BJP25_06665</name>
</gene>
<reference evidence="3 4" key="1">
    <citation type="submission" date="2016-10" db="EMBL/GenBank/DDBJ databases">
        <title>The Draft Genome Sequence of Actinokineospora bangkokensis 44EHWT reveals the biosynthetic pathway of antifungal compounds Thailandins with unusual extender unit butylmalonyl-CoA.</title>
        <authorList>
            <person name="Greule A."/>
            <person name="Intra B."/>
            <person name="Flemming S."/>
            <person name="Rommel M.G."/>
            <person name="Panbangred W."/>
            <person name="Bechthold A."/>
        </authorList>
    </citation>
    <scope>NUCLEOTIDE SEQUENCE [LARGE SCALE GENOMIC DNA]</scope>
    <source>
        <strain evidence="3 4">44EHW</strain>
    </source>
</reference>
<evidence type="ECO:0000256" key="2">
    <source>
        <dbReference type="SAM" id="Phobius"/>
    </source>
</evidence>
<keyword evidence="2" id="KW-0472">Membrane</keyword>
<dbReference type="Proteomes" id="UP000186040">
    <property type="component" value="Unassembled WGS sequence"/>
</dbReference>
<keyword evidence="4" id="KW-1185">Reference proteome</keyword>
<evidence type="ECO:0000256" key="1">
    <source>
        <dbReference type="SAM" id="MobiDB-lite"/>
    </source>
</evidence>
<feature type="region of interest" description="Disordered" evidence="1">
    <location>
        <begin position="101"/>
        <end position="124"/>
    </location>
</feature>
<feature type="transmembrane region" description="Helical" evidence="2">
    <location>
        <begin position="73"/>
        <end position="95"/>
    </location>
</feature>
<accession>A0A1Q9LTT7</accession>